<evidence type="ECO:0000313" key="2">
    <source>
        <dbReference type="EMBL" id="PRY27024.1"/>
    </source>
</evidence>
<keyword evidence="3" id="KW-1185">Reference proteome</keyword>
<dbReference type="OrthoDB" id="863479at2"/>
<keyword evidence="1" id="KW-0732">Signal</keyword>
<accession>A0A2T0S0R8</accession>
<dbReference type="EMBL" id="PVTE01000035">
    <property type="protein sequence ID" value="PRY27024.1"/>
    <property type="molecule type" value="Genomic_DNA"/>
</dbReference>
<proteinExistence type="predicted"/>
<name>A0A2T0S0R8_9BACT</name>
<dbReference type="AlphaFoldDB" id="A0A2T0S0R8"/>
<evidence type="ECO:0000313" key="3">
    <source>
        <dbReference type="Proteomes" id="UP000238375"/>
    </source>
</evidence>
<protein>
    <submittedName>
        <fullName evidence="2">Uncharacterized protein</fullName>
    </submittedName>
</protein>
<gene>
    <name evidence="2" type="ORF">CLV58_13526</name>
</gene>
<comment type="caution">
    <text evidence="2">The sequence shown here is derived from an EMBL/GenBank/DDBJ whole genome shotgun (WGS) entry which is preliminary data.</text>
</comment>
<dbReference type="Proteomes" id="UP000238375">
    <property type="component" value="Unassembled WGS sequence"/>
</dbReference>
<feature type="signal peptide" evidence="1">
    <location>
        <begin position="1"/>
        <end position="20"/>
    </location>
</feature>
<organism evidence="2 3">
    <name type="scientific">Spirosoma oryzae</name>
    <dbReference type="NCBI Taxonomy" id="1469603"/>
    <lineage>
        <taxon>Bacteria</taxon>
        <taxon>Pseudomonadati</taxon>
        <taxon>Bacteroidota</taxon>
        <taxon>Cytophagia</taxon>
        <taxon>Cytophagales</taxon>
        <taxon>Cytophagaceae</taxon>
        <taxon>Spirosoma</taxon>
    </lineage>
</organism>
<sequence>MRRTLYLIPLLVCLALLARAQSQINGTVQINSGGDIGIYNALTFNTGYVITPRNAPASNISFQAGSSYAGASNTSHVNGYAEKVGNTAFTFPVGDGTTLRPMGISPPPTPSSVYQAAYFGVNPASATLPAGAPFSTSSLGTGVARVGTSEYWDVNGSSAVDLTFTWNAASNLSTVVPTGIMSNLIVVGWNGTQWVKVGTGTPTTTGTLSGAGTITVSSVTPDTYTAYTFGTTTLQLAVTTNPSPVTVTSGTGNTVSLPSVLNPTGGTGPYTYTSVDPTTGVASNTTAHGIVNVNPTTGVMSYTSTPGYSGPDQATIKVCDSSSPALCNTVTVPISATLPVGSGSLDCSTAQILGVTPGTAGTGNLKLTVNVSGIGTFPVTISGSGMAVTTSPYVLNVTASGLQTFFIPITYSGAAFGATTITVGSSTCSPNLTAVTPTPLITSVLNLGPACAPITAATLSK</sequence>
<feature type="chain" id="PRO_5015746614" evidence="1">
    <location>
        <begin position="21"/>
        <end position="461"/>
    </location>
</feature>
<evidence type="ECO:0000256" key="1">
    <source>
        <dbReference type="SAM" id="SignalP"/>
    </source>
</evidence>
<reference evidence="2 3" key="1">
    <citation type="submission" date="2018-03" db="EMBL/GenBank/DDBJ databases">
        <title>Genomic Encyclopedia of Archaeal and Bacterial Type Strains, Phase II (KMG-II): from individual species to whole genera.</title>
        <authorList>
            <person name="Goeker M."/>
        </authorList>
    </citation>
    <scope>NUCLEOTIDE SEQUENCE [LARGE SCALE GENOMIC DNA]</scope>
    <source>
        <strain evidence="2 3">DSM 28354</strain>
    </source>
</reference>
<dbReference type="RefSeq" id="WP_106140608.1">
    <property type="nucleotide sequence ID" value="NZ_PVTE01000035.1"/>
</dbReference>